<dbReference type="Proteomes" id="UP001165186">
    <property type="component" value="Unassembled WGS sequence"/>
</dbReference>
<gene>
    <name evidence="1" type="primary">g3791</name>
    <name evidence="1" type="ORF">NpPPO83_00003791</name>
</gene>
<comment type="caution">
    <text evidence="1">The sequence shown here is derived from an EMBL/GenBank/DDBJ whole genome shotgun (WGS) entry which is preliminary data.</text>
</comment>
<reference evidence="1" key="1">
    <citation type="submission" date="2024-09" db="EMBL/GenBank/DDBJ databases">
        <title>Draft Genome Sequences of Neofusicoccum parvum.</title>
        <authorList>
            <person name="Ashida A."/>
            <person name="Camagna M."/>
            <person name="Tanaka A."/>
            <person name="Takemoto D."/>
        </authorList>
    </citation>
    <scope>NUCLEOTIDE SEQUENCE</scope>
    <source>
        <strain evidence="1">PPO83</strain>
    </source>
</reference>
<evidence type="ECO:0000313" key="1">
    <source>
        <dbReference type="EMBL" id="GME29208.1"/>
    </source>
</evidence>
<name>A0ACB5S8S6_9PEZI</name>
<accession>A0ACB5S8S6</accession>
<dbReference type="EMBL" id="BSXG01000057">
    <property type="protein sequence ID" value="GME29208.1"/>
    <property type="molecule type" value="Genomic_DNA"/>
</dbReference>
<sequence length="264" mass="26086">MVVKISSRLNGKQGSVSMWRNEDCTPQVAKNPKCPDPTWTLWGVSGQLSNGGWCCLAGASGTYWTNPLSFGCLAKPAASSNQTWAQTVATSSCTATPTSKSTSTSVLTSSSAALSAPSSSRPASSASTVGVPPTTSAADAGLSTPAVAGVAVGAAIGTALLLAAGAALLWWTRRRGRAGESAAGAATMSPESGGKGGCGFAQEMGNEETVEMDGVRTVELGSGERVEVVGVGVVSELGGSEVWVGAEGRRGGGGDGGGGVERGG</sequence>
<keyword evidence="2" id="KW-1185">Reference proteome</keyword>
<proteinExistence type="predicted"/>
<organism evidence="1 2">
    <name type="scientific">Neofusicoccum parvum</name>
    <dbReference type="NCBI Taxonomy" id="310453"/>
    <lineage>
        <taxon>Eukaryota</taxon>
        <taxon>Fungi</taxon>
        <taxon>Dikarya</taxon>
        <taxon>Ascomycota</taxon>
        <taxon>Pezizomycotina</taxon>
        <taxon>Dothideomycetes</taxon>
        <taxon>Dothideomycetes incertae sedis</taxon>
        <taxon>Botryosphaeriales</taxon>
        <taxon>Botryosphaeriaceae</taxon>
        <taxon>Neofusicoccum</taxon>
    </lineage>
</organism>
<protein>
    <submittedName>
        <fullName evidence="1">Uncharacterized protein CTRU02_10139</fullName>
    </submittedName>
</protein>
<evidence type="ECO:0000313" key="2">
    <source>
        <dbReference type="Proteomes" id="UP001165186"/>
    </source>
</evidence>